<keyword evidence="2" id="KW-1185">Reference proteome</keyword>
<proteinExistence type="predicted"/>
<evidence type="ECO:0000313" key="2">
    <source>
        <dbReference type="Proteomes" id="UP001175211"/>
    </source>
</evidence>
<sequence length="175" mass="19856">MKHANKNENGIRSDAVSLILRLTMYIFSTKSPSYKEPSLPRLHWILYPYHTDVIDSIYRRRLGPLSPSPQSVLSAIINGALDNSFHTYASCRKNAISLIDPLLHQADVDKAGHRLYKSCCKNLPLTGFSKHIFLKQNNLSPPKVAAFFALAQFCREAKIRVLYLSRDEDRLLASI</sequence>
<dbReference type="AlphaFoldDB" id="A0AA39NF00"/>
<gene>
    <name evidence="1" type="ORF">EV420DRAFT_1744718</name>
</gene>
<dbReference type="RefSeq" id="XP_060335420.1">
    <property type="nucleotide sequence ID" value="XM_060480106.1"/>
</dbReference>
<name>A0AA39NF00_ARMTA</name>
<dbReference type="Proteomes" id="UP001175211">
    <property type="component" value="Unassembled WGS sequence"/>
</dbReference>
<dbReference type="GeneID" id="85363654"/>
<organism evidence="1 2">
    <name type="scientific">Armillaria tabescens</name>
    <name type="common">Ringless honey mushroom</name>
    <name type="synonym">Agaricus tabescens</name>
    <dbReference type="NCBI Taxonomy" id="1929756"/>
    <lineage>
        <taxon>Eukaryota</taxon>
        <taxon>Fungi</taxon>
        <taxon>Dikarya</taxon>
        <taxon>Basidiomycota</taxon>
        <taxon>Agaricomycotina</taxon>
        <taxon>Agaricomycetes</taxon>
        <taxon>Agaricomycetidae</taxon>
        <taxon>Agaricales</taxon>
        <taxon>Marasmiineae</taxon>
        <taxon>Physalacriaceae</taxon>
        <taxon>Desarmillaria</taxon>
    </lineage>
</organism>
<reference evidence="1" key="1">
    <citation type="submission" date="2023-06" db="EMBL/GenBank/DDBJ databases">
        <authorList>
            <consortium name="Lawrence Berkeley National Laboratory"/>
            <person name="Ahrendt S."/>
            <person name="Sahu N."/>
            <person name="Indic B."/>
            <person name="Wong-Bajracharya J."/>
            <person name="Merenyi Z."/>
            <person name="Ke H.-M."/>
            <person name="Monk M."/>
            <person name="Kocsube S."/>
            <person name="Drula E."/>
            <person name="Lipzen A."/>
            <person name="Balint B."/>
            <person name="Henrissat B."/>
            <person name="Andreopoulos B."/>
            <person name="Martin F.M."/>
            <person name="Harder C.B."/>
            <person name="Rigling D."/>
            <person name="Ford K.L."/>
            <person name="Foster G.D."/>
            <person name="Pangilinan J."/>
            <person name="Papanicolaou A."/>
            <person name="Barry K."/>
            <person name="LaButti K."/>
            <person name="Viragh M."/>
            <person name="Koriabine M."/>
            <person name="Yan M."/>
            <person name="Riley R."/>
            <person name="Champramary S."/>
            <person name="Plett K.L."/>
            <person name="Tsai I.J."/>
            <person name="Slot J."/>
            <person name="Sipos G."/>
            <person name="Plett J."/>
            <person name="Nagy L.G."/>
            <person name="Grigoriev I.V."/>
        </authorList>
    </citation>
    <scope>NUCLEOTIDE SEQUENCE</scope>
    <source>
        <strain evidence="1">CCBAS 213</strain>
    </source>
</reference>
<dbReference type="EMBL" id="JAUEPS010000006">
    <property type="protein sequence ID" value="KAK0464299.1"/>
    <property type="molecule type" value="Genomic_DNA"/>
</dbReference>
<accession>A0AA39NF00</accession>
<comment type="caution">
    <text evidence="1">The sequence shown here is derived from an EMBL/GenBank/DDBJ whole genome shotgun (WGS) entry which is preliminary data.</text>
</comment>
<evidence type="ECO:0000313" key="1">
    <source>
        <dbReference type="EMBL" id="KAK0464299.1"/>
    </source>
</evidence>
<protein>
    <submittedName>
        <fullName evidence="1">Uncharacterized protein</fullName>
    </submittedName>
</protein>